<feature type="compositionally biased region" description="Basic and acidic residues" evidence="10">
    <location>
        <begin position="444"/>
        <end position="454"/>
    </location>
</feature>
<feature type="compositionally biased region" description="Low complexity" evidence="10">
    <location>
        <begin position="455"/>
        <end position="464"/>
    </location>
</feature>
<feature type="compositionally biased region" description="Basic and acidic residues" evidence="10">
    <location>
        <begin position="378"/>
        <end position="391"/>
    </location>
</feature>
<evidence type="ECO:0000256" key="10">
    <source>
        <dbReference type="SAM" id="MobiDB-lite"/>
    </source>
</evidence>
<evidence type="ECO:0000256" key="9">
    <source>
        <dbReference type="ARBA" id="ARBA00049091"/>
    </source>
</evidence>
<feature type="domain" description="Thioredoxin" evidence="11">
    <location>
        <begin position="100"/>
        <end position="257"/>
    </location>
</feature>
<dbReference type="HOGENOM" id="CLU_427068_0_0_1"/>
<feature type="region of interest" description="Disordered" evidence="10">
    <location>
        <begin position="296"/>
        <end position="330"/>
    </location>
</feature>
<evidence type="ECO:0000256" key="8">
    <source>
        <dbReference type="ARBA" id="ARBA00038489"/>
    </source>
</evidence>
<dbReference type="InterPro" id="IPR036249">
    <property type="entry name" value="Thioredoxin-like_sf"/>
</dbReference>
<dbReference type="InterPro" id="IPR050924">
    <property type="entry name" value="Peroxiredoxin_BCP/PrxQ"/>
</dbReference>
<dbReference type="GO" id="GO:0005737">
    <property type="term" value="C:cytoplasm"/>
    <property type="evidence" value="ECO:0007669"/>
    <property type="project" value="TreeGrafter"/>
</dbReference>
<protein>
    <recommendedName>
        <fullName evidence="1">thioredoxin-dependent peroxiredoxin</fullName>
        <ecNumber evidence="1">1.11.1.24</ecNumber>
    </recommendedName>
    <alternativeName>
        <fullName evidence="7">Thioredoxin peroxidase</fullName>
    </alternativeName>
</protein>
<evidence type="ECO:0000259" key="11">
    <source>
        <dbReference type="PROSITE" id="PS51352"/>
    </source>
</evidence>
<feature type="compositionally biased region" description="Polar residues" evidence="10">
    <location>
        <begin position="585"/>
        <end position="598"/>
    </location>
</feature>
<accession>A0A081CDM6</accession>
<feature type="compositionally biased region" description="Polar residues" evidence="10">
    <location>
        <begin position="497"/>
        <end position="506"/>
    </location>
</feature>
<dbReference type="EC" id="1.11.1.24" evidence="1"/>
<dbReference type="Gene3D" id="3.40.30.10">
    <property type="entry name" value="Glutaredoxin"/>
    <property type="match status" value="1"/>
</dbReference>
<evidence type="ECO:0000256" key="2">
    <source>
        <dbReference type="ARBA" id="ARBA00022559"/>
    </source>
</evidence>
<evidence type="ECO:0000256" key="5">
    <source>
        <dbReference type="ARBA" id="ARBA00023157"/>
    </source>
</evidence>
<dbReference type="RefSeq" id="XP_014657115.1">
    <property type="nucleotide sequence ID" value="XM_014801629.1"/>
</dbReference>
<comment type="catalytic activity">
    <reaction evidence="9">
        <text>a hydroperoxide + [thioredoxin]-dithiol = an alcohol + [thioredoxin]-disulfide + H2O</text>
        <dbReference type="Rhea" id="RHEA:62620"/>
        <dbReference type="Rhea" id="RHEA-COMP:10698"/>
        <dbReference type="Rhea" id="RHEA-COMP:10700"/>
        <dbReference type="ChEBI" id="CHEBI:15377"/>
        <dbReference type="ChEBI" id="CHEBI:29950"/>
        <dbReference type="ChEBI" id="CHEBI:30879"/>
        <dbReference type="ChEBI" id="CHEBI:35924"/>
        <dbReference type="ChEBI" id="CHEBI:50058"/>
        <dbReference type="EC" id="1.11.1.24"/>
    </reaction>
</comment>
<evidence type="ECO:0000256" key="7">
    <source>
        <dbReference type="ARBA" id="ARBA00032824"/>
    </source>
</evidence>
<dbReference type="AlphaFoldDB" id="A0A081CDM6"/>
<evidence type="ECO:0000256" key="1">
    <source>
        <dbReference type="ARBA" id="ARBA00013017"/>
    </source>
</evidence>
<dbReference type="CDD" id="cd03017">
    <property type="entry name" value="PRX_BCP"/>
    <property type="match status" value="1"/>
</dbReference>
<keyword evidence="3" id="KW-0049">Antioxidant</keyword>
<gene>
    <name evidence="12" type="ORF">PAN0_006c2987</name>
</gene>
<keyword evidence="2" id="KW-0575">Peroxidase</keyword>
<feature type="compositionally biased region" description="Low complexity" evidence="10">
    <location>
        <begin position="296"/>
        <end position="317"/>
    </location>
</feature>
<dbReference type="GeneID" id="26303724"/>
<keyword evidence="4" id="KW-0560">Oxidoreductase</keyword>
<evidence type="ECO:0000256" key="4">
    <source>
        <dbReference type="ARBA" id="ARBA00023002"/>
    </source>
</evidence>
<dbReference type="InterPro" id="IPR000866">
    <property type="entry name" value="AhpC/TSA"/>
</dbReference>
<evidence type="ECO:0000256" key="3">
    <source>
        <dbReference type="ARBA" id="ARBA00022862"/>
    </source>
</evidence>
<dbReference type="GO" id="GO:0034599">
    <property type="term" value="P:cellular response to oxidative stress"/>
    <property type="evidence" value="ECO:0007669"/>
    <property type="project" value="TreeGrafter"/>
</dbReference>
<comment type="similarity">
    <text evidence="8">Belongs to the peroxiredoxin family. BCP/PrxQ subfamily.</text>
</comment>
<feature type="compositionally biased region" description="Polar residues" evidence="10">
    <location>
        <begin position="404"/>
        <end position="423"/>
    </location>
</feature>
<dbReference type="Proteomes" id="UP000053758">
    <property type="component" value="Unassembled WGS sequence"/>
</dbReference>
<evidence type="ECO:0000256" key="6">
    <source>
        <dbReference type="ARBA" id="ARBA00023284"/>
    </source>
</evidence>
<dbReference type="SUPFAM" id="SSF52833">
    <property type="entry name" value="Thioredoxin-like"/>
    <property type="match status" value="1"/>
</dbReference>
<keyword evidence="13" id="KW-1185">Reference proteome</keyword>
<keyword evidence="5" id="KW-1015">Disulfide bond</keyword>
<dbReference type="InterPro" id="IPR013766">
    <property type="entry name" value="Thioredoxin_domain"/>
</dbReference>
<dbReference type="Pfam" id="PF00578">
    <property type="entry name" value="AhpC-TSA"/>
    <property type="match status" value="1"/>
</dbReference>
<dbReference type="EMBL" id="DF830073">
    <property type="protein sequence ID" value="GAK64772.1"/>
    <property type="molecule type" value="Genomic_DNA"/>
</dbReference>
<sequence>MMHPPRTTPIAKLIHPSLPTPPTSIVDIEYRAASAREKACGPTTFASTGSFAGVDYYHHRQDDTMPHLPRVPAFPIAGERSLLTAAGAALKIPAKEKDSPLIGHFAPEIIASDHLGRTVSLHATIALGRPIVLYFFPLAGSPHCTKESCSFRDAVGASPIFNDLNAVVIGISQDPPARSRRFVDEHHLGFRILHDSQRHIMDAWGVGRGLLGLIDGRCTFVIDHTGVVRAMLDGVWDYQGHRNFAEKWLCRIEHELSGRERFYMAYDDEGVACEQANVKVVYGDLVPGRGIAAAPRHGAAPSAKSSLKSLKPTATSLQDEQSMGRARSRRNLKAWLRPPASYDEPLHVEAVATPTTARGVEEEGTRSVDGVAARVRSLRVDEEQKEQETSSRSRRGSGSGSGWATPSTISARSISTGETSHTSPAPVEPAALLSALKDGSSDAGLERTARRRVDSSAPSVVGRSSSLRSQEVYANGNIARMPLTGSSDTRARRDVSADTTFSSSSLPVPPRPAARLVGGAVAAAAEARLDASRFDPALPSSPIEPGSTDAPRLRKPVSPATPARTRGMPSPSVGVGFAWNERRLSNTPSLAASTTSACERSEYDYSPSLAESTHTFGGLDD</sequence>
<dbReference type="GO" id="GO:0008379">
    <property type="term" value="F:thioredoxin peroxidase activity"/>
    <property type="evidence" value="ECO:0007669"/>
    <property type="project" value="TreeGrafter"/>
</dbReference>
<feature type="region of interest" description="Disordered" evidence="10">
    <location>
        <begin position="354"/>
        <end position="426"/>
    </location>
</feature>
<proteinExistence type="inferred from homology"/>
<feature type="region of interest" description="Disordered" evidence="10">
    <location>
        <begin position="533"/>
        <end position="621"/>
    </location>
</feature>
<dbReference type="PANTHER" id="PTHR42801:SF4">
    <property type="entry name" value="AHPC_TSA FAMILY PROTEIN"/>
    <property type="match status" value="1"/>
</dbReference>
<feature type="region of interest" description="Disordered" evidence="10">
    <location>
        <begin position="439"/>
        <end position="464"/>
    </location>
</feature>
<dbReference type="PROSITE" id="PS51352">
    <property type="entry name" value="THIOREDOXIN_2"/>
    <property type="match status" value="1"/>
</dbReference>
<name>A0A081CDM6_PSEA2</name>
<dbReference type="GO" id="GO:0045454">
    <property type="term" value="P:cell redox homeostasis"/>
    <property type="evidence" value="ECO:0007669"/>
    <property type="project" value="TreeGrafter"/>
</dbReference>
<organism evidence="12">
    <name type="scientific">Pseudozyma antarctica</name>
    <name type="common">Yeast</name>
    <name type="synonym">Candida antarctica</name>
    <dbReference type="NCBI Taxonomy" id="84753"/>
    <lineage>
        <taxon>Eukaryota</taxon>
        <taxon>Fungi</taxon>
        <taxon>Dikarya</taxon>
        <taxon>Basidiomycota</taxon>
        <taxon>Ustilaginomycotina</taxon>
        <taxon>Ustilaginomycetes</taxon>
        <taxon>Ustilaginales</taxon>
        <taxon>Ustilaginaceae</taxon>
        <taxon>Moesziomyces</taxon>
    </lineage>
</organism>
<dbReference type="PANTHER" id="PTHR42801">
    <property type="entry name" value="THIOREDOXIN-DEPENDENT PEROXIDE REDUCTASE"/>
    <property type="match status" value="1"/>
</dbReference>
<keyword evidence="6" id="KW-0676">Redox-active center</keyword>
<reference evidence="12" key="1">
    <citation type="submission" date="2014-07" db="EMBL/GenBank/DDBJ databases">
        <title>Draft genome sequence of the yeast Pseudozyma antarctica JCM 10317 known as a producer of lipase B which used in a wide range of industrial applications.</title>
        <authorList>
            <person name="Morita T."/>
            <person name="Saika A."/>
            <person name="Koike H."/>
        </authorList>
    </citation>
    <scope>NUCLEOTIDE SEQUENCE</scope>
    <source>
        <strain evidence="12">JCM 10317</strain>
    </source>
</reference>
<evidence type="ECO:0000313" key="13">
    <source>
        <dbReference type="Proteomes" id="UP000053758"/>
    </source>
</evidence>
<evidence type="ECO:0000313" key="12">
    <source>
        <dbReference type="EMBL" id="GAK64772.1"/>
    </source>
</evidence>
<feature type="region of interest" description="Disordered" evidence="10">
    <location>
        <begin position="480"/>
        <end position="513"/>
    </location>
</feature>